<dbReference type="EMBL" id="LQZE01000152">
    <property type="protein sequence ID" value="KXU16069.1"/>
    <property type="molecule type" value="Genomic_DNA"/>
</dbReference>
<gene>
    <name evidence="2" type="ORF">SORDD17_00710</name>
</gene>
<organism evidence="2 3">
    <name type="scientific">Streptococcus oralis</name>
    <dbReference type="NCBI Taxonomy" id="1303"/>
    <lineage>
        <taxon>Bacteria</taxon>
        <taxon>Bacillati</taxon>
        <taxon>Bacillota</taxon>
        <taxon>Bacilli</taxon>
        <taxon>Lactobacillales</taxon>
        <taxon>Streptococcaceae</taxon>
        <taxon>Streptococcus</taxon>
    </lineage>
</organism>
<feature type="transmembrane region" description="Helical" evidence="1">
    <location>
        <begin position="67"/>
        <end position="84"/>
    </location>
</feature>
<dbReference type="PATRIC" id="fig|1303.87.peg.861"/>
<protein>
    <submittedName>
        <fullName evidence="2">Uncharacterized protein</fullName>
    </submittedName>
</protein>
<evidence type="ECO:0000313" key="3">
    <source>
        <dbReference type="Proteomes" id="UP000072989"/>
    </source>
</evidence>
<proteinExistence type="predicted"/>
<sequence>MTREEILQYLQEKRELTAPVAVTLKNLREKQGKLTKAKQFLGKTIITMFVLTLLILITNSGRGLERFVFLMIGIVLFGGRRLFLIQPAEEEVAQAQKLHNTEISQPGYINGKKNFPEKFYNYSDTYRLYKLVEEGRALTLQEAYNLLETQQFQESQLSIQEETRALQHDIASSARVAAIGSVISAFNTRK</sequence>
<evidence type="ECO:0000313" key="2">
    <source>
        <dbReference type="EMBL" id="KXU16069.1"/>
    </source>
</evidence>
<dbReference type="Proteomes" id="UP000072989">
    <property type="component" value="Unassembled WGS sequence"/>
</dbReference>
<dbReference type="AlphaFoldDB" id="A0A139RMU5"/>
<keyword evidence="1" id="KW-0472">Membrane</keyword>
<dbReference type="RefSeq" id="WP_061865637.1">
    <property type="nucleotide sequence ID" value="NZ_KQ970796.1"/>
</dbReference>
<name>A0A139RMU5_STROR</name>
<comment type="caution">
    <text evidence="2">The sequence shown here is derived from an EMBL/GenBank/DDBJ whole genome shotgun (WGS) entry which is preliminary data.</text>
</comment>
<keyword evidence="1" id="KW-0812">Transmembrane</keyword>
<keyword evidence="1" id="KW-1133">Transmembrane helix</keyword>
<feature type="transmembrane region" description="Helical" evidence="1">
    <location>
        <begin position="40"/>
        <end position="61"/>
    </location>
</feature>
<reference evidence="2 3" key="1">
    <citation type="submission" date="2016-01" db="EMBL/GenBank/DDBJ databases">
        <title>Highly variable Streptococcus oralis are common among viridans streptococci isolated from primates.</title>
        <authorList>
            <person name="Denapaite D."/>
            <person name="Rieger M."/>
            <person name="Koendgen S."/>
            <person name="Brueckner R."/>
            <person name="Ochigava I."/>
            <person name="Kappeler P."/>
            <person name="Maetz-Rensing K."/>
            <person name="Leendertz F."/>
            <person name="Hakenbeck R."/>
        </authorList>
    </citation>
    <scope>NUCLEOTIDE SEQUENCE [LARGE SCALE GENOMIC DNA]</scope>
    <source>
        <strain evidence="2 3">DD17</strain>
    </source>
</reference>
<accession>A0A139RMU5</accession>
<evidence type="ECO:0000256" key="1">
    <source>
        <dbReference type="SAM" id="Phobius"/>
    </source>
</evidence>